<keyword evidence="2" id="KW-1185">Reference proteome</keyword>
<dbReference type="eggNOG" id="COG2378">
    <property type="taxonomic scope" value="Bacteria"/>
</dbReference>
<evidence type="ECO:0008006" key="3">
    <source>
        <dbReference type="Google" id="ProtNLM"/>
    </source>
</evidence>
<proteinExistence type="predicted"/>
<evidence type="ECO:0000313" key="2">
    <source>
        <dbReference type="Proteomes" id="UP000000927"/>
    </source>
</evidence>
<evidence type="ECO:0000313" key="1">
    <source>
        <dbReference type="EMBL" id="ADE81231.1"/>
    </source>
</evidence>
<organism evidence="1 2">
    <name type="scientific">Xylanibacter ruminicola (strain ATCC 19189 / DSM 19721 / CIP 105475 / JCM 8958 / 23)</name>
    <name type="common">Prevotella ruminicola</name>
    <dbReference type="NCBI Taxonomy" id="264731"/>
    <lineage>
        <taxon>Bacteria</taxon>
        <taxon>Pseudomonadati</taxon>
        <taxon>Bacteroidota</taxon>
        <taxon>Bacteroidia</taxon>
        <taxon>Bacteroidales</taxon>
        <taxon>Prevotellaceae</taxon>
        <taxon>Xylanibacter</taxon>
    </lineage>
</organism>
<dbReference type="KEGG" id="pru:PRU_0943"/>
<name>D5ERN2_XYLR2</name>
<dbReference type="EMBL" id="CP002006">
    <property type="protein sequence ID" value="ADE81231.1"/>
    <property type="molecule type" value="Genomic_DNA"/>
</dbReference>
<sequence length="264" mass="30795">MNIYFIILHLVYGTLDLIIAKMANTKHAAAREIIIDRLLNRQHGSSVKEMLEAVNDGLEANGFPPVSTNTIRNDIDTIRYVYRRKIRVERHSHENYYRYEQIGNSIFKNTFTFDEIEHLHSALMSILFCDPIQGTLVYESLSRRLSDMLEVDVESEPIVLYKKTPSKSACKIFKSIYQHIRSKSPALITCKSNKKAEEVIVVHPYYIMFDCPKYYLLCHDSTNKRAAKIPIDRIIHITTSYDIEFIPNKDFPLQDFYTKHLRIG</sequence>
<accession>D5ERN2</accession>
<gene>
    <name evidence="1" type="ordered locus">PRU_0943</name>
</gene>
<dbReference type="HOGENOM" id="CLU_1053167_0_0_10"/>
<dbReference type="Proteomes" id="UP000000927">
    <property type="component" value="Chromosome"/>
</dbReference>
<reference evidence="1 2" key="1">
    <citation type="journal article" date="2010" name="Microb. Ecol.">
        <title>Comparative genome analysis of Prevotella ruminicola and Prevotella bryantii: insights into their environmental niche.</title>
        <authorList>
            <consortium name="North American Consortium for Rumen Bacteria"/>
            <person name="Purushe J."/>
            <person name="Fouts D.E."/>
            <person name="Morrison M."/>
            <person name="White B.A."/>
            <person name="Mackie R.I."/>
            <person name="Coutinho P.M."/>
            <person name="Henrissat B."/>
            <person name="Nelson K.E."/>
        </authorList>
    </citation>
    <scope>NUCLEOTIDE SEQUENCE [LARGE SCALE GENOMIC DNA]</scope>
    <source>
        <strain evidence="2">ATCC 19189 / JCM 8958 / 23</strain>
    </source>
</reference>
<dbReference type="AlphaFoldDB" id="D5ERN2"/>
<protein>
    <recommendedName>
        <fullName evidence="3">WYL domain-containing protein</fullName>
    </recommendedName>
</protein>